<dbReference type="NCBIfam" id="TIGR01167">
    <property type="entry name" value="LPXTG_anchor"/>
    <property type="match status" value="1"/>
</dbReference>
<dbReference type="GO" id="GO:0009306">
    <property type="term" value="P:protein secretion"/>
    <property type="evidence" value="ECO:0007669"/>
    <property type="project" value="TreeGrafter"/>
</dbReference>
<protein>
    <submittedName>
        <fullName evidence="6">S-Layer Domain-Containing Protein</fullName>
    </submittedName>
</protein>
<dbReference type="Proteomes" id="UP000094463">
    <property type="component" value="Chromosome"/>
</dbReference>
<feature type="domain" description="Bacterial Ig-like" evidence="5">
    <location>
        <begin position="942"/>
        <end position="989"/>
    </location>
</feature>
<gene>
    <name evidence="6" type="ORF">BBEV_0343</name>
</gene>
<evidence type="ECO:0000256" key="3">
    <source>
        <dbReference type="SAM" id="Phobius"/>
    </source>
</evidence>
<dbReference type="RefSeq" id="WP_069363882.1">
    <property type="nucleotide sequence ID" value="NZ_CP012502.1"/>
</dbReference>
<name>A0A1D7QRU5_9BACI</name>
<feature type="chain" id="PRO_5038814187" evidence="4">
    <location>
        <begin position="39"/>
        <end position="1062"/>
    </location>
</feature>
<feature type="domain" description="Bacterial Ig-like" evidence="5">
    <location>
        <begin position="718"/>
        <end position="760"/>
    </location>
</feature>
<feature type="compositionally biased region" description="Acidic residues" evidence="2">
    <location>
        <begin position="158"/>
        <end position="175"/>
    </location>
</feature>
<evidence type="ECO:0000256" key="2">
    <source>
        <dbReference type="SAM" id="MobiDB-lite"/>
    </source>
</evidence>
<keyword evidence="4" id="KW-0732">Signal</keyword>
<feature type="domain" description="Bacterial Ig-like" evidence="5">
    <location>
        <begin position="320"/>
        <end position="362"/>
    </location>
</feature>
<feature type="transmembrane region" description="Helical" evidence="3">
    <location>
        <begin position="1034"/>
        <end position="1052"/>
    </location>
</feature>
<evidence type="ECO:0000313" key="6">
    <source>
        <dbReference type="EMBL" id="AOM81737.1"/>
    </source>
</evidence>
<accession>A0A1D7QRU5</accession>
<keyword evidence="7" id="KW-1185">Reference proteome</keyword>
<dbReference type="Pfam" id="PF07532">
    <property type="entry name" value="Big_4"/>
    <property type="match status" value="5"/>
</dbReference>
<dbReference type="GO" id="GO:0005737">
    <property type="term" value="C:cytoplasm"/>
    <property type="evidence" value="ECO:0007669"/>
    <property type="project" value="GOC"/>
</dbReference>
<evidence type="ECO:0000256" key="4">
    <source>
        <dbReference type="SAM" id="SignalP"/>
    </source>
</evidence>
<feature type="region of interest" description="Disordered" evidence="2">
    <location>
        <begin position="39"/>
        <end position="206"/>
    </location>
</feature>
<feature type="compositionally biased region" description="Basic and acidic residues" evidence="2">
    <location>
        <begin position="118"/>
        <end position="128"/>
    </location>
</feature>
<keyword evidence="3" id="KW-0472">Membrane</keyword>
<keyword evidence="3" id="KW-1133">Transmembrane helix</keyword>
<dbReference type="STRING" id="632773.BBEV_0343"/>
<feature type="domain" description="Bacterial Ig-like" evidence="5">
    <location>
        <begin position="831"/>
        <end position="876"/>
    </location>
</feature>
<feature type="compositionally biased region" description="Acidic residues" evidence="2">
    <location>
        <begin position="191"/>
        <end position="206"/>
    </location>
</feature>
<evidence type="ECO:0000256" key="1">
    <source>
        <dbReference type="ARBA" id="ARBA00023054"/>
    </source>
</evidence>
<feature type="compositionally biased region" description="Acidic residues" evidence="2">
    <location>
        <begin position="107"/>
        <end position="117"/>
    </location>
</feature>
<keyword evidence="1" id="KW-0175">Coiled coil</keyword>
<evidence type="ECO:0000313" key="7">
    <source>
        <dbReference type="Proteomes" id="UP000094463"/>
    </source>
</evidence>
<dbReference type="GO" id="GO:0006888">
    <property type="term" value="P:endoplasmic reticulum to Golgi vesicle-mediated transport"/>
    <property type="evidence" value="ECO:0007669"/>
    <property type="project" value="TreeGrafter"/>
</dbReference>
<proteinExistence type="predicted"/>
<dbReference type="KEGG" id="bbev:BBEV_0343"/>
<feature type="compositionally biased region" description="Basic and acidic residues" evidence="2">
    <location>
        <begin position="145"/>
        <end position="156"/>
    </location>
</feature>
<dbReference type="OrthoDB" id="9761789at2"/>
<feature type="signal peptide" evidence="4">
    <location>
        <begin position="1"/>
        <end position="38"/>
    </location>
</feature>
<dbReference type="InterPro" id="IPR051500">
    <property type="entry name" value="cTAGE_MIA/OTOR"/>
</dbReference>
<keyword evidence="3" id="KW-0812">Transmembrane</keyword>
<dbReference type="PATRIC" id="fig|632773.3.peg.369"/>
<organism evidence="6 7">
    <name type="scientific">Salisediminibacterium beveridgei</name>
    <dbReference type="NCBI Taxonomy" id="632773"/>
    <lineage>
        <taxon>Bacteria</taxon>
        <taxon>Bacillati</taxon>
        <taxon>Bacillota</taxon>
        <taxon>Bacilli</taxon>
        <taxon>Bacillales</taxon>
        <taxon>Bacillaceae</taxon>
        <taxon>Salisediminibacterium</taxon>
    </lineage>
</organism>
<dbReference type="PANTHER" id="PTHR23158:SF33">
    <property type="entry name" value="TRANSPORT AND GOLGI ORGANIZATION PROTEIN 1"/>
    <property type="match status" value="1"/>
</dbReference>
<feature type="domain" description="Bacterial Ig-like" evidence="5">
    <location>
        <begin position="496"/>
        <end position="541"/>
    </location>
</feature>
<dbReference type="GO" id="GO:0035459">
    <property type="term" value="P:vesicle cargo loading"/>
    <property type="evidence" value="ECO:0007669"/>
    <property type="project" value="TreeGrafter"/>
</dbReference>
<feature type="compositionally biased region" description="Acidic residues" evidence="2">
    <location>
        <begin position="40"/>
        <end position="98"/>
    </location>
</feature>
<dbReference type="InterPro" id="IPR011081">
    <property type="entry name" value="Big_4"/>
</dbReference>
<feature type="compositionally biased region" description="Basic and acidic residues" evidence="2">
    <location>
        <begin position="176"/>
        <end position="190"/>
    </location>
</feature>
<sequence>METRRDQRKSRHFRRGLKQKSAIILFCLALTFSPYSIVAEGDDDREPDDQTTEEVAEGSDDQDEANDLEENTTEDESNREEESDDSDAVAEAEDEGNVEESSNNESEATEEESNESDDSNKEEEKDADSGNESETSEINTAESENANKEDYEKATEASDQEADSSEESTEEEDDVKEEKSEGTEKEAREEDSGEDASEETATEEETITEIVLMAEGDFDDIFVPYGTSREELDLPEEIVVEYSPFSLPNTSDIDWDDGDPEYDGHSPGRYHFTGETSAFTGPEQEPVVPTITVEVEGLEVTSVESLETIEVPFGTGRGDLELPDEVEVALSDGSDMDLGITWAESDPGFDGTAPGVYTFRGDLSLSGPAVNPDNLQASVDVDVQNPTVQAVENVDFIELPVGIEWEDLPLPDEVGVQLEDDSWQDVPVNWVDGTNGSEYDPYEIDTYSLIGELQLPKGIENPDELSASVTVYVEMTEIVDVETFETDMEVMFGTAKEDLPLPDEVEVTLDNDYTIDLPVNWGEGDPEYDSESPGTVTFTGTFDVPEEIVRPGAEYGMLLLQSLNPDEHILNPDGLTASITIEVQAPYITDVSELDPVIVPYGTQAEDVPVPEEVEVTLNTGDTMDLEVIWLSANPSYNPYMPGTYNLTGALNIGVEILSIESSSLSAAEFDANDIDPSMIENPDELPAMVDIIVEAPYITDVEDLKPIEVPYGTERGDFEVPSEVEVTISNGSKAELPVTWVESNPDYNSNMPGAYMFTGEFNVPGEWEDDEIRPGNGDVRPAMIEEESNILEVLTNPEGLSAMQPVFVLPPYLTDVEELDPIEVPYGTEEEDLPVPDEVEVTLSDGSTTHLPVTWEGSDPDYDGQTPGEYDFTGTFAIPEEWEDTLDEGDVRLAQVQSDVDIVDVAINPEGLTASVTVHVLDPLPVAVEEFDAIEVPHGTEEEDLELPEEAMITYEDDSEQAYAVEWVSSDPDYDGDSEGTYTFTGMLQDRETDEFSEVTIDVIVLPAEKEEEMTEEKEPEEALPQTNQNMNMSLYLAGALFILLAAGLAVRNRRTGTANE</sequence>
<evidence type="ECO:0000259" key="5">
    <source>
        <dbReference type="Pfam" id="PF07532"/>
    </source>
</evidence>
<dbReference type="EMBL" id="CP012502">
    <property type="protein sequence ID" value="AOM81737.1"/>
    <property type="molecule type" value="Genomic_DNA"/>
</dbReference>
<reference evidence="6 7" key="1">
    <citation type="submission" date="2015-08" db="EMBL/GenBank/DDBJ databases">
        <title>The complete genome sequence of Bacillus beveridgei MLTeJB.</title>
        <authorList>
            <person name="Hanson T.E."/>
            <person name="Mesa C."/>
            <person name="Basesman S.M."/>
            <person name="Oremland R.S."/>
        </authorList>
    </citation>
    <scope>NUCLEOTIDE SEQUENCE [LARGE SCALE GENOMIC DNA]</scope>
    <source>
        <strain evidence="6 7">MLTeJB</strain>
    </source>
</reference>
<dbReference type="AlphaFoldDB" id="A0A1D7QRU5"/>
<dbReference type="PANTHER" id="PTHR23158">
    <property type="entry name" value="MELANOMA INHIBITORY ACTIVITY-RELATED"/>
    <property type="match status" value="1"/>
</dbReference>